<dbReference type="EMBL" id="WOWK01000006">
    <property type="protein sequence ID" value="KAF0330690.1"/>
    <property type="molecule type" value="Genomic_DNA"/>
</dbReference>
<proteinExistence type="predicted"/>
<name>A0A8H3WQV0_9PEZI</name>
<keyword evidence="2" id="KW-1133">Transmembrane helix</keyword>
<keyword evidence="4" id="KW-1185">Reference proteome</keyword>
<evidence type="ECO:0000313" key="4">
    <source>
        <dbReference type="Proteomes" id="UP000434172"/>
    </source>
</evidence>
<comment type="caution">
    <text evidence="3">The sequence shown here is derived from an EMBL/GenBank/DDBJ whole genome shotgun (WGS) entry which is preliminary data.</text>
</comment>
<accession>A0A8H3WQV0</accession>
<reference evidence="3 4" key="1">
    <citation type="submission" date="2019-12" db="EMBL/GenBank/DDBJ databases">
        <title>A genome sequence resource for the geographically widespread anthracnose pathogen Colletotrichum asianum.</title>
        <authorList>
            <person name="Meng Y."/>
        </authorList>
    </citation>
    <scope>NUCLEOTIDE SEQUENCE [LARGE SCALE GENOMIC DNA]</scope>
    <source>
        <strain evidence="3 4">ICMP 18580</strain>
    </source>
</reference>
<feature type="region of interest" description="Disordered" evidence="1">
    <location>
        <begin position="54"/>
        <end position="78"/>
    </location>
</feature>
<gene>
    <name evidence="3" type="ORF">GQ607_002094</name>
</gene>
<dbReference type="Proteomes" id="UP000434172">
    <property type="component" value="Unassembled WGS sequence"/>
</dbReference>
<protein>
    <submittedName>
        <fullName evidence="3">Uncharacterized protein</fullName>
    </submittedName>
</protein>
<evidence type="ECO:0000256" key="1">
    <source>
        <dbReference type="SAM" id="MobiDB-lite"/>
    </source>
</evidence>
<evidence type="ECO:0000256" key="2">
    <source>
        <dbReference type="SAM" id="Phobius"/>
    </source>
</evidence>
<feature type="transmembrane region" description="Helical" evidence="2">
    <location>
        <begin position="20"/>
        <end position="40"/>
    </location>
</feature>
<organism evidence="3 4">
    <name type="scientific">Colletotrichum asianum</name>
    <dbReference type="NCBI Taxonomy" id="702518"/>
    <lineage>
        <taxon>Eukaryota</taxon>
        <taxon>Fungi</taxon>
        <taxon>Dikarya</taxon>
        <taxon>Ascomycota</taxon>
        <taxon>Pezizomycotina</taxon>
        <taxon>Sordariomycetes</taxon>
        <taxon>Hypocreomycetidae</taxon>
        <taxon>Glomerellales</taxon>
        <taxon>Glomerellaceae</taxon>
        <taxon>Colletotrichum</taxon>
        <taxon>Colletotrichum gloeosporioides species complex</taxon>
    </lineage>
</organism>
<dbReference type="AlphaFoldDB" id="A0A8H3WQV0"/>
<keyword evidence="2" id="KW-0812">Transmembrane</keyword>
<keyword evidence="2" id="KW-0472">Membrane</keyword>
<evidence type="ECO:0000313" key="3">
    <source>
        <dbReference type="EMBL" id="KAF0330690.1"/>
    </source>
</evidence>
<sequence length="78" mass="8653">MDIPADGMPTASDSMTVNTRLYAFLTFFSAFAQAMGNAWVSDVVWTPRRQRRGTELMNEGMSEPDGNSTRNRCGEGQD</sequence>